<name>A0ABD5VBM1_9EURY</name>
<dbReference type="Proteomes" id="UP001596312">
    <property type="component" value="Unassembled WGS sequence"/>
</dbReference>
<feature type="compositionally biased region" description="Polar residues" evidence="4">
    <location>
        <begin position="15"/>
        <end position="24"/>
    </location>
</feature>
<sequence>MSESKQNYIDGEWSEASTGETFETTDPAAPSETVAEYQQSGEEDAEEAVAAAAAAQDEWAATPGPERGAILRETGSILESRKDELTELMTREEGKTHAEAGGEVQRAIDIFYYFAEKTRDLGGNVKAASGRRTNLYTVNQPVGVAALITPWNYPIAIPAWKVAPALAAGNTLALKPASVAAGTAVAIFEALDEAGLPDGVANIVTGPGSTVGDTLISHDDVDAVSFTGSSEVGEMVYSKATDDGKRVQTELGGKNPTVVSDTADVEEAAEIVAGGAFGVTGQACTAGSRAIVHTDVHDEFVERVVEEAEALEVGPGDEYDMGPQVTESELESSLEYIDIAGDEGATLETGGGRPEGERFEEGYYVEPTVFSDVEPHDRLAQEEVFGPVLAVLEVEDFEDGLHVANDVDYGLAASILTNDHTEAERFVDEIEAGVAKVNTATTGLELHVPFGGFKRSSSETWREQGDAGLDFYTIEKTVYDSF</sequence>
<evidence type="ECO:0000256" key="3">
    <source>
        <dbReference type="ARBA" id="ARBA00023002"/>
    </source>
</evidence>
<evidence type="ECO:0000313" key="7">
    <source>
        <dbReference type="Proteomes" id="UP001596312"/>
    </source>
</evidence>
<organism evidence="6 7">
    <name type="scientific">Halalkalicoccus tibetensis</name>
    <dbReference type="NCBI Taxonomy" id="175632"/>
    <lineage>
        <taxon>Archaea</taxon>
        <taxon>Methanobacteriati</taxon>
        <taxon>Methanobacteriota</taxon>
        <taxon>Stenosarchaea group</taxon>
        <taxon>Halobacteria</taxon>
        <taxon>Halobacteriales</taxon>
        <taxon>Halococcaceae</taxon>
        <taxon>Halalkalicoccus</taxon>
    </lineage>
</organism>
<comment type="caution">
    <text evidence="6">The sequence shown here is derived from an EMBL/GenBank/DDBJ whole genome shotgun (WGS) entry which is preliminary data.</text>
</comment>
<dbReference type="InterPro" id="IPR016162">
    <property type="entry name" value="Ald_DH_N"/>
</dbReference>
<feature type="region of interest" description="Disordered" evidence="4">
    <location>
        <begin position="1"/>
        <end position="67"/>
    </location>
</feature>
<dbReference type="Gene3D" id="3.40.309.10">
    <property type="entry name" value="Aldehyde Dehydrogenase, Chain A, domain 2"/>
    <property type="match status" value="1"/>
</dbReference>
<dbReference type="Pfam" id="PF00171">
    <property type="entry name" value="Aldedh"/>
    <property type="match status" value="1"/>
</dbReference>
<feature type="domain" description="Aldehyde dehydrogenase" evidence="5">
    <location>
        <begin position="13"/>
        <end position="478"/>
    </location>
</feature>
<dbReference type="GO" id="GO:0016491">
    <property type="term" value="F:oxidoreductase activity"/>
    <property type="evidence" value="ECO:0007669"/>
    <property type="project" value="UniProtKB-KW"/>
</dbReference>
<reference evidence="6 7" key="1">
    <citation type="journal article" date="2019" name="Int. J. Syst. Evol. Microbiol.">
        <title>The Global Catalogue of Microorganisms (GCM) 10K type strain sequencing project: providing services to taxonomists for standard genome sequencing and annotation.</title>
        <authorList>
            <consortium name="The Broad Institute Genomics Platform"/>
            <consortium name="The Broad Institute Genome Sequencing Center for Infectious Disease"/>
            <person name="Wu L."/>
            <person name="Ma J."/>
        </authorList>
    </citation>
    <scope>NUCLEOTIDE SEQUENCE [LARGE SCALE GENOMIC DNA]</scope>
    <source>
        <strain evidence="6 7">CGMCC 1.3240</strain>
    </source>
</reference>
<comment type="subunit">
    <text evidence="2">Homotetramer.</text>
</comment>
<keyword evidence="3" id="KW-0560">Oxidoreductase</keyword>
<dbReference type="Gene3D" id="3.40.605.10">
    <property type="entry name" value="Aldehyde Dehydrogenase, Chain A, domain 1"/>
    <property type="match status" value="1"/>
</dbReference>
<accession>A0ABD5VBM1</accession>
<dbReference type="InterPro" id="IPR015590">
    <property type="entry name" value="Aldehyde_DH_dom"/>
</dbReference>
<evidence type="ECO:0000256" key="1">
    <source>
        <dbReference type="ARBA" id="ARBA00009986"/>
    </source>
</evidence>
<dbReference type="InterPro" id="IPR016161">
    <property type="entry name" value="Ald_DH/histidinol_DH"/>
</dbReference>
<dbReference type="EMBL" id="JBHSXQ010000004">
    <property type="protein sequence ID" value="MFC6906615.1"/>
    <property type="molecule type" value="Genomic_DNA"/>
</dbReference>
<dbReference type="RefSeq" id="WP_340605185.1">
    <property type="nucleotide sequence ID" value="NZ_JBBMXV010000004.1"/>
</dbReference>
<proteinExistence type="inferred from homology"/>
<feature type="compositionally biased region" description="Low complexity" evidence="4">
    <location>
        <begin position="48"/>
        <end position="61"/>
    </location>
</feature>
<dbReference type="SUPFAM" id="SSF53720">
    <property type="entry name" value="ALDH-like"/>
    <property type="match status" value="1"/>
</dbReference>
<evidence type="ECO:0000256" key="2">
    <source>
        <dbReference type="ARBA" id="ARBA00011881"/>
    </source>
</evidence>
<dbReference type="AlphaFoldDB" id="A0ABD5VBM1"/>
<dbReference type="PANTHER" id="PTHR11699">
    <property type="entry name" value="ALDEHYDE DEHYDROGENASE-RELATED"/>
    <property type="match status" value="1"/>
</dbReference>
<evidence type="ECO:0000256" key="4">
    <source>
        <dbReference type="SAM" id="MobiDB-lite"/>
    </source>
</evidence>
<comment type="similarity">
    <text evidence="1">Belongs to the aldehyde dehydrogenase family.</text>
</comment>
<dbReference type="FunFam" id="3.40.605.10:FF:000007">
    <property type="entry name" value="NAD/NADP-dependent betaine aldehyde dehydrogenase"/>
    <property type="match status" value="1"/>
</dbReference>
<dbReference type="InterPro" id="IPR016163">
    <property type="entry name" value="Ald_DH_C"/>
</dbReference>
<evidence type="ECO:0000259" key="5">
    <source>
        <dbReference type="Pfam" id="PF00171"/>
    </source>
</evidence>
<evidence type="ECO:0000313" key="6">
    <source>
        <dbReference type="EMBL" id="MFC6906615.1"/>
    </source>
</evidence>
<protein>
    <submittedName>
        <fullName evidence="6">Aldehyde dehydrogenase family protein</fullName>
    </submittedName>
</protein>
<gene>
    <name evidence="6" type="ORF">ACFQGH_15575</name>
</gene>
<keyword evidence="7" id="KW-1185">Reference proteome</keyword>